<dbReference type="GO" id="GO:0032040">
    <property type="term" value="C:small-subunit processome"/>
    <property type="evidence" value="ECO:0007669"/>
    <property type="project" value="InterPro"/>
</dbReference>
<evidence type="ECO:0000256" key="1">
    <source>
        <dbReference type="ARBA" id="ARBA00004604"/>
    </source>
</evidence>
<accession>U4LUF3</accession>
<evidence type="ECO:0000313" key="5">
    <source>
        <dbReference type="EMBL" id="CCX33650.1"/>
    </source>
</evidence>
<dbReference type="GO" id="GO:0006364">
    <property type="term" value="P:rRNA processing"/>
    <property type="evidence" value="ECO:0007669"/>
    <property type="project" value="InterPro"/>
</dbReference>
<feature type="region of interest" description="Disordered" evidence="4">
    <location>
        <begin position="1"/>
        <end position="284"/>
    </location>
</feature>
<feature type="compositionally biased region" description="Basic and acidic residues" evidence="4">
    <location>
        <begin position="655"/>
        <end position="671"/>
    </location>
</feature>
<organism evidence="5 6">
    <name type="scientific">Pyronema omphalodes (strain CBS 100304)</name>
    <name type="common">Pyronema confluens</name>
    <dbReference type="NCBI Taxonomy" id="1076935"/>
    <lineage>
        <taxon>Eukaryota</taxon>
        <taxon>Fungi</taxon>
        <taxon>Dikarya</taxon>
        <taxon>Ascomycota</taxon>
        <taxon>Pezizomycotina</taxon>
        <taxon>Pezizomycetes</taxon>
        <taxon>Pezizales</taxon>
        <taxon>Pyronemataceae</taxon>
        <taxon>Pyronema</taxon>
    </lineage>
</organism>
<feature type="compositionally biased region" description="Acidic residues" evidence="4">
    <location>
        <begin position="91"/>
        <end position="113"/>
    </location>
</feature>
<dbReference type="PANTHER" id="PTHR14150">
    <property type="entry name" value="U3 SMALL NUCLEOLAR RNA-ASSOCIATED PROTEIN 14"/>
    <property type="match status" value="1"/>
</dbReference>
<dbReference type="Proteomes" id="UP000018144">
    <property type="component" value="Unassembled WGS sequence"/>
</dbReference>
<feature type="compositionally biased region" description="Acidic residues" evidence="4">
    <location>
        <begin position="138"/>
        <end position="157"/>
    </location>
</feature>
<feature type="compositionally biased region" description="Basic and acidic residues" evidence="4">
    <location>
        <begin position="326"/>
        <end position="337"/>
    </location>
</feature>
<comment type="subcellular location">
    <subcellularLocation>
        <location evidence="1">Nucleus</location>
        <location evidence="1">Nucleolus</location>
    </subcellularLocation>
</comment>
<evidence type="ECO:0000256" key="2">
    <source>
        <dbReference type="ARBA" id="ARBA00022553"/>
    </source>
</evidence>
<dbReference type="AlphaFoldDB" id="U4LUF3"/>
<feature type="compositionally biased region" description="Low complexity" evidence="4">
    <location>
        <begin position="7"/>
        <end position="19"/>
    </location>
</feature>
<feature type="compositionally biased region" description="Basic and acidic residues" evidence="4">
    <location>
        <begin position="579"/>
        <end position="589"/>
    </location>
</feature>
<feature type="region of interest" description="Disordered" evidence="4">
    <location>
        <begin position="477"/>
        <end position="600"/>
    </location>
</feature>
<feature type="compositionally biased region" description="Basic residues" evidence="4">
    <location>
        <begin position="22"/>
        <end position="31"/>
    </location>
</feature>
<feature type="compositionally biased region" description="Acidic residues" evidence="4">
    <location>
        <begin position="207"/>
        <end position="225"/>
    </location>
</feature>
<dbReference type="STRING" id="1076935.U4LUF3"/>
<feature type="compositionally biased region" description="Acidic residues" evidence="4">
    <location>
        <begin position="64"/>
        <end position="82"/>
    </location>
</feature>
<dbReference type="InterPro" id="IPR006709">
    <property type="entry name" value="SSU_processome_Utp14"/>
</dbReference>
<dbReference type="PROSITE" id="PS00018">
    <property type="entry name" value="EF_HAND_1"/>
    <property type="match status" value="1"/>
</dbReference>
<dbReference type="Pfam" id="PF04615">
    <property type="entry name" value="Utp14"/>
    <property type="match status" value="1"/>
</dbReference>
<evidence type="ECO:0000256" key="4">
    <source>
        <dbReference type="SAM" id="MobiDB-lite"/>
    </source>
</evidence>
<proteinExistence type="predicted"/>
<feature type="compositionally biased region" description="Basic and acidic residues" evidence="4">
    <location>
        <begin position="493"/>
        <end position="504"/>
    </location>
</feature>
<dbReference type="OMA" id="QVIEPMD"/>
<reference evidence="5 6" key="1">
    <citation type="journal article" date="2013" name="PLoS Genet.">
        <title>The genome and development-dependent transcriptomes of Pyronema confluens: a window into fungal evolution.</title>
        <authorList>
            <person name="Traeger S."/>
            <person name="Altegoer F."/>
            <person name="Freitag M."/>
            <person name="Gabaldon T."/>
            <person name="Kempken F."/>
            <person name="Kumar A."/>
            <person name="Marcet-Houben M."/>
            <person name="Poggeler S."/>
            <person name="Stajich J.E."/>
            <person name="Nowrousian M."/>
        </authorList>
    </citation>
    <scope>NUCLEOTIDE SEQUENCE [LARGE SCALE GENOMIC DNA]</scope>
    <source>
        <strain evidence="6">CBS 100304</strain>
        <tissue evidence="5">Vegetative mycelium</tissue>
    </source>
</reference>
<dbReference type="PANTHER" id="PTHR14150:SF12">
    <property type="entry name" value="U3 SMALL NUCLEOLAR RNA-ASSOCIATED PROTEIN 14 HOMOLOG A"/>
    <property type="match status" value="1"/>
</dbReference>
<feature type="compositionally biased region" description="Basic and acidic residues" evidence="4">
    <location>
        <begin position="515"/>
        <end position="550"/>
    </location>
</feature>
<sequence>MARGKPSKPAAKPAAAPAATGKNRKSNKSGQKRALNAFAIASAESNAKADSRRAGPPPKRSKEDEDDAVDEGSVDGGEDSDGNEWRMGELATDDDDSDIDSDDAMGESDEERFEDFAFRGTTGIGKKKTKKAGKLDLNENDDEEEDSDEDTDMDGEGFIDLSEMLDRATPVSDSEDEEADTRKKSKRRAPASDDDVDNLDFGQGSSEGEDSEDGSDEDSDAESEDSFAKFDSEDEGMSEDEMKLDALADTIAGLPTSDRPNKRARLADHNEPKAPGDYNLSLGSSSQKLTLSDLLPTISDPALKKNLKLAEGEKASTKLAAPLAKRQQDRIDRSAAYDATKEQIGRWTDTVKHNREAEHLSFPLANAPNAPLAHPKKLAPMSSSDTKPMNAFEAAISGILKESNMESEKQIAEFETLATQKLSLEDVQRKNAALKLQRELMWREEAKAKRLKKIKSKTYHRIKKKERLREEEAIRAAEEEMRGGEVDSEEEMERERRRAVERMSLKHKSSKWAKGMKESGRTAWDEDARHGAQEMARRSDELRRRIEGKDIGAGSDSDPYDESSDDDDFDESGAGRKQKILDELGRLESETSSGAGKNKIMAMKFMQNAEAAKRKENEALIASLKDAWEDKDSNASDSDNDEPKINGGRMSFRPQKAEEPVTKTKKDRSEFEAPAAESDDESDDDNIKITNTASSASASKNPFTAPGAAKKNHKQQQKQPLYTDDVEEESNPWLTATSSAKPKAKAVAAGKIDAKGQKIAHKLSKDKKSALNAAAEAADPSVVTIDTSLTLKVARQRDSDDEAGSDDEQISLIPSQGKKSESQRELVKMAFAGDNVVTEFRREKRKIEAEEGDQVVDETLPGWGSWGGVGLTKKQKQAAKRRQVIKTVKGVSIGDRKDKGLERVVVNEKRDRKASKFQAANLPHSFETKAQYERSMRVPIGPEWTTKETFQSSTMPRVMVKTGRVVEAIAAPFK</sequence>
<dbReference type="OrthoDB" id="277439at2759"/>
<feature type="region of interest" description="Disordered" evidence="4">
    <location>
        <begin position="311"/>
        <end position="337"/>
    </location>
</feature>
<protein>
    <submittedName>
        <fullName evidence="5">Similar to U3 small nucleolar RNA-associated protein 14 acc. no. Q04500</fullName>
    </submittedName>
</protein>
<evidence type="ECO:0000313" key="6">
    <source>
        <dbReference type="Proteomes" id="UP000018144"/>
    </source>
</evidence>
<name>U4LUF3_PYROM</name>
<evidence type="ECO:0000256" key="3">
    <source>
        <dbReference type="ARBA" id="ARBA00023242"/>
    </source>
</evidence>
<dbReference type="eggNOG" id="KOG2172">
    <property type="taxonomic scope" value="Eukaryota"/>
</dbReference>
<feature type="region of interest" description="Disordered" evidence="4">
    <location>
        <begin position="626"/>
        <end position="823"/>
    </location>
</feature>
<feature type="compositionally biased region" description="Acidic residues" evidence="4">
    <location>
        <begin position="558"/>
        <end position="571"/>
    </location>
</feature>
<feature type="compositionally biased region" description="Acidic residues" evidence="4">
    <location>
        <begin position="799"/>
        <end position="809"/>
    </location>
</feature>
<dbReference type="InterPro" id="IPR018247">
    <property type="entry name" value="EF_Hand_1_Ca_BS"/>
</dbReference>
<keyword evidence="6" id="KW-1185">Reference proteome</keyword>
<keyword evidence="3" id="KW-0539">Nucleus</keyword>
<keyword evidence="2" id="KW-0597">Phosphoprotein</keyword>
<dbReference type="EMBL" id="HF936162">
    <property type="protein sequence ID" value="CCX33650.1"/>
    <property type="molecule type" value="Genomic_DNA"/>
</dbReference>
<gene>
    <name evidence="5" type="ORF">PCON_01588</name>
</gene>
<feature type="compositionally biased region" description="Basic and acidic residues" evidence="4">
    <location>
        <begin position="259"/>
        <end position="274"/>
    </location>
</feature>